<dbReference type="PANTHER" id="PTHR12542:SF17">
    <property type="entry name" value="EXOCYST SUBUNIT EXO70 FAMILY PROTEIN"/>
    <property type="match status" value="1"/>
</dbReference>
<evidence type="ECO:0000256" key="3">
    <source>
        <dbReference type="RuleBase" id="RU365026"/>
    </source>
</evidence>
<evidence type="ECO:0000256" key="4">
    <source>
        <dbReference type="SAM" id="MobiDB-lite"/>
    </source>
</evidence>
<evidence type="ECO:0000256" key="2">
    <source>
        <dbReference type="ARBA" id="ARBA00022448"/>
    </source>
</evidence>
<comment type="function">
    <text evidence="3">Component of the exocyst complex.</text>
</comment>
<reference evidence="6" key="1">
    <citation type="submission" date="2022-12" db="EMBL/GenBank/DDBJ databases">
        <title>Draft genome assemblies for two species of Escallonia (Escalloniales).</title>
        <authorList>
            <person name="Chanderbali A."/>
            <person name="Dervinis C."/>
            <person name="Anghel I."/>
            <person name="Soltis D."/>
            <person name="Soltis P."/>
            <person name="Zapata F."/>
        </authorList>
    </citation>
    <scope>NUCLEOTIDE SEQUENCE</scope>
    <source>
        <strain evidence="6">UCBG64.0493</strain>
        <tissue evidence="6">Leaf</tissue>
    </source>
</reference>
<dbReference type="InterPro" id="IPR004140">
    <property type="entry name" value="Exo70"/>
</dbReference>
<name>A0AA88WJ22_9ASTE</name>
<dbReference type="Pfam" id="PF03081">
    <property type="entry name" value="Exo70_C"/>
    <property type="match status" value="1"/>
</dbReference>
<keyword evidence="2 3" id="KW-0813">Transport</keyword>
<dbReference type="InterPro" id="IPR016159">
    <property type="entry name" value="Cullin_repeat-like_dom_sf"/>
</dbReference>
<comment type="caution">
    <text evidence="6">The sequence shown here is derived from an EMBL/GenBank/DDBJ whole genome shotgun (WGS) entry which is preliminary data.</text>
</comment>
<dbReference type="GO" id="GO:0006887">
    <property type="term" value="P:exocytosis"/>
    <property type="evidence" value="ECO:0007669"/>
    <property type="project" value="UniProtKB-KW"/>
</dbReference>
<keyword evidence="3" id="KW-0653">Protein transport</keyword>
<dbReference type="GO" id="GO:0000145">
    <property type="term" value="C:exocyst"/>
    <property type="evidence" value="ECO:0007669"/>
    <property type="project" value="InterPro"/>
</dbReference>
<feature type="region of interest" description="Disordered" evidence="4">
    <location>
        <begin position="1"/>
        <end position="37"/>
    </location>
</feature>
<accession>A0AA88WJ22</accession>
<evidence type="ECO:0000256" key="1">
    <source>
        <dbReference type="ARBA" id="ARBA00006756"/>
    </source>
</evidence>
<protein>
    <recommendedName>
        <fullName evidence="3">Exocyst subunit Exo70 family protein</fullName>
    </recommendedName>
</protein>
<dbReference type="Gene3D" id="1.20.1280.170">
    <property type="entry name" value="Exocyst complex component Exo70"/>
    <property type="match status" value="1"/>
</dbReference>
<feature type="domain" description="Exocyst complex subunit Exo70 C-terminal" evidence="5">
    <location>
        <begin position="240"/>
        <end position="600"/>
    </location>
</feature>
<dbReference type="AlphaFoldDB" id="A0AA88WJ22"/>
<gene>
    <name evidence="6" type="ORF">RJ639_038612</name>
</gene>
<dbReference type="SUPFAM" id="SSF74788">
    <property type="entry name" value="Cullin repeat-like"/>
    <property type="match status" value="1"/>
</dbReference>
<evidence type="ECO:0000259" key="5">
    <source>
        <dbReference type="Pfam" id="PF03081"/>
    </source>
</evidence>
<dbReference type="Pfam" id="PF20669">
    <property type="entry name" value="Exo70_N"/>
    <property type="match status" value="1"/>
</dbReference>
<sequence length="681" mass="76043">MPRKGMRSIFFSSSKPSSPPRSHASSSTPGSTPPLTPRHTFSVTMMEANIEYAESLITMWDVDGPTYNKLLPLFTSDRKEAKEFLKSVKDLQAAMNFFVSQNSSAEKMVRAQKLMQTAMKRLEREFYQILTANRNFQLDAESVLSRSSRASTRSSASDDDASDDEIQIAGNSVSELVMADLRSIAECMISAGYGKECVKIYKIIRKSIVDESLYHLGVEKLSSSQVQKMDWDLVEAKIRSWLKATTFAVKTLFYGERILCDDVFSVSEKIAESSFTEISKDAALMLFDFPDLVAKGKKTPEKMFKVLDLYDTVSELWPEIESIFSFESTSAVRSAAANSLVKLGDAIRLLLSDFETAIQKDTSKTPVPGGGVHPLTRYVMNYIVFLSDYTGVLSDIVADWPLSVHSPLPESYFSSPIADESSAAAISERFAWIVLVLLCKLDSKVDLYKDVSLSYLFLANNLNYVVSKVRNSKLKLLLGDDWLAKHEMKVSQYAANYERMGWSKAMASLPTDPTISISIDTVEEHFKSFNSAFEEAYRRQVSWIITDPKLRDEVKVSLAKKLVPAYRAFYEKYQGMFRRKVGVDSAVRFAPDDLDNYLSDLFYGAGVAGSSTSFSSAASARDRAVVGDSNLGLKLMKLLPRNSFSENIRELVLGIDMMNTESAVGDTFPDEVIIQSDMLHA</sequence>
<dbReference type="FunFam" id="1.20.1280.170:FF:000003">
    <property type="entry name" value="Exocyst subunit Exo70 family protein"/>
    <property type="match status" value="1"/>
</dbReference>
<dbReference type="GO" id="GO:0005546">
    <property type="term" value="F:phosphatidylinositol-4,5-bisphosphate binding"/>
    <property type="evidence" value="ECO:0007669"/>
    <property type="project" value="InterPro"/>
</dbReference>
<dbReference type="EMBL" id="JAVXUP010000406">
    <property type="protein sequence ID" value="KAK3028721.1"/>
    <property type="molecule type" value="Genomic_DNA"/>
</dbReference>
<dbReference type="InterPro" id="IPR046364">
    <property type="entry name" value="Exo70_C"/>
</dbReference>
<evidence type="ECO:0000313" key="7">
    <source>
        <dbReference type="Proteomes" id="UP001188597"/>
    </source>
</evidence>
<organism evidence="6 7">
    <name type="scientific">Escallonia herrerae</name>
    <dbReference type="NCBI Taxonomy" id="1293975"/>
    <lineage>
        <taxon>Eukaryota</taxon>
        <taxon>Viridiplantae</taxon>
        <taxon>Streptophyta</taxon>
        <taxon>Embryophyta</taxon>
        <taxon>Tracheophyta</taxon>
        <taxon>Spermatophyta</taxon>
        <taxon>Magnoliopsida</taxon>
        <taxon>eudicotyledons</taxon>
        <taxon>Gunneridae</taxon>
        <taxon>Pentapetalae</taxon>
        <taxon>asterids</taxon>
        <taxon>campanulids</taxon>
        <taxon>Escalloniales</taxon>
        <taxon>Escalloniaceae</taxon>
        <taxon>Escallonia</taxon>
    </lineage>
</organism>
<feature type="compositionally biased region" description="Low complexity" evidence="4">
    <location>
        <begin position="12"/>
        <end position="30"/>
    </location>
</feature>
<dbReference type="Proteomes" id="UP001188597">
    <property type="component" value="Unassembled WGS sequence"/>
</dbReference>
<comment type="similarity">
    <text evidence="1 3">Belongs to the EXO70 family.</text>
</comment>
<dbReference type="PANTHER" id="PTHR12542">
    <property type="entry name" value="EXOCYST COMPLEX PROTEIN EXO70"/>
    <property type="match status" value="1"/>
</dbReference>
<keyword evidence="3" id="KW-0268">Exocytosis</keyword>
<evidence type="ECO:0000313" key="6">
    <source>
        <dbReference type="EMBL" id="KAK3028721.1"/>
    </source>
</evidence>
<keyword evidence="7" id="KW-1185">Reference proteome</keyword>
<proteinExistence type="inferred from homology"/>
<dbReference type="GO" id="GO:0015031">
    <property type="term" value="P:protein transport"/>
    <property type="evidence" value="ECO:0007669"/>
    <property type="project" value="UniProtKB-KW"/>
</dbReference>